<gene>
    <name evidence="1" type="ORF">BDN72DRAFT_851849</name>
</gene>
<dbReference type="EMBL" id="ML209647">
    <property type="protein sequence ID" value="TFK58094.1"/>
    <property type="molecule type" value="Genomic_DNA"/>
</dbReference>
<organism evidence="1 2">
    <name type="scientific">Pluteus cervinus</name>
    <dbReference type="NCBI Taxonomy" id="181527"/>
    <lineage>
        <taxon>Eukaryota</taxon>
        <taxon>Fungi</taxon>
        <taxon>Dikarya</taxon>
        <taxon>Basidiomycota</taxon>
        <taxon>Agaricomycotina</taxon>
        <taxon>Agaricomycetes</taxon>
        <taxon>Agaricomycetidae</taxon>
        <taxon>Agaricales</taxon>
        <taxon>Pluteineae</taxon>
        <taxon>Pluteaceae</taxon>
        <taxon>Pluteus</taxon>
    </lineage>
</organism>
<evidence type="ECO:0000313" key="1">
    <source>
        <dbReference type="EMBL" id="TFK58094.1"/>
    </source>
</evidence>
<dbReference type="Proteomes" id="UP000308600">
    <property type="component" value="Unassembled WGS sequence"/>
</dbReference>
<evidence type="ECO:0000313" key="2">
    <source>
        <dbReference type="Proteomes" id="UP000308600"/>
    </source>
</evidence>
<accession>A0ACD2ZXK3</accession>
<keyword evidence="2" id="KW-1185">Reference proteome</keyword>
<proteinExistence type="predicted"/>
<protein>
    <submittedName>
        <fullName evidence="1">Uncharacterized protein</fullName>
    </submittedName>
</protein>
<sequence>MSQSQNQGNRPRLVPTRTVTDIVPALPRTVTRPVTRSKTDGPQATTGGPRIQMALSTSPTQAGDPSQLSSSALSPQPISFMMTQITPSCHSPPPTISPSSTPSPGDNSDPTGNGDTPSHLEPVVPSPRTTEGGVNPPDNIQPDQRDRR</sequence>
<reference evidence="1 2" key="1">
    <citation type="journal article" date="2019" name="Nat. Ecol. Evol.">
        <title>Megaphylogeny resolves global patterns of mushroom evolution.</title>
        <authorList>
            <person name="Varga T."/>
            <person name="Krizsan K."/>
            <person name="Foldi C."/>
            <person name="Dima B."/>
            <person name="Sanchez-Garcia M."/>
            <person name="Sanchez-Ramirez S."/>
            <person name="Szollosi G.J."/>
            <person name="Szarkandi J.G."/>
            <person name="Papp V."/>
            <person name="Albert L."/>
            <person name="Andreopoulos W."/>
            <person name="Angelini C."/>
            <person name="Antonin V."/>
            <person name="Barry K.W."/>
            <person name="Bougher N.L."/>
            <person name="Buchanan P."/>
            <person name="Buyck B."/>
            <person name="Bense V."/>
            <person name="Catcheside P."/>
            <person name="Chovatia M."/>
            <person name="Cooper J."/>
            <person name="Damon W."/>
            <person name="Desjardin D."/>
            <person name="Finy P."/>
            <person name="Geml J."/>
            <person name="Haridas S."/>
            <person name="Hughes K."/>
            <person name="Justo A."/>
            <person name="Karasinski D."/>
            <person name="Kautmanova I."/>
            <person name="Kiss B."/>
            <person name="Kocsube S."/>
            <person name="Kotiranta H."/>
            <person name="LaButti K.M."/>
            <person name="Lechner B.E."/>
            <person name="Liimatainen K."/>
            <person name="Lipzen A."/>
            <person name="Lukacs Z."/>
            <person name="Mihaltcheva S."/>
            <person name="Morgado L.N."/>
            <person name="Niskanen T."/>
            <person name="Noordeloos M.E."/>
            <person name="Ohm R.A."/>
            <person name="Ortiz-Santana B."/>
            <person name="Ovrebo C."/>
            <person name="Racz N."/>
            <person name="Riley R."/>
            <person name="Savchenko A."/>
            <person name="Shiryaev A."/>
            <person name="Soop K."/>
            <person name="Spirin V."/>
            <person name="Szebenyi C."/>
            <person name="Tomsovsky M."/>
            <person name="Tulloss R.E."/>
            <person name="Uehling J."/>
            <person name="Grigoriev I.V."/>
            <person name="Vagvolgyi C."/>
            <person name="Papp T."/>
            <person name="Martin F.M."/>
            <person name="Miettinen O."/>
            <person name="Hibbett D.S."/>
            <person name="Nagy L.G."/>
        </authorList>
    </citation>
    <scope>NUCLEOTIDE SEQUENCE [LARGE SCALE GENOMIC DNA]</scope>
    <source>
        <strain evidence="1 2">NL-1719</strain>
    </source>
</reference>
<name>A0ACD2ZXK3_9AGAR</name>